<dbReference type="SUPFAM" id="SSF51735">
    <property type="entry name" value="NAD(P)-binding Rossmann-fold domains"/>
    <property type="match status" value="1"/>
</dbReference>
<accession>A0A157ZPE7</accession>
<keyword evidence="2" id="KW-0560">Oxidoreductase</keyword>
<evidence type="ECO:0000256" key="3">
    <source>
        <dbReference type="ARBA" id="ARBA00023141"/>
    </source>
</evidence>
<evidence type="ECO:0000313" key="6">
    <source>
        <dbReference type="EMBL" id="SAK47366.1"/>
    </source>
</evidence>
<dbReference type="Gene3D" id="3.40.50.720">
    <property type="entry name" value="NAD(P)-binding Rossmann-like Domain"/>
    <property type="match status" value="1"/>
</dbReference>
<dbReference type="GO" id="GO:0009423">
    <property type="term" value="P:chorismate biosynthetic process"/>
    <property type="evidence" value="ECO:0007669"/>
    <property type="project" value="TreeGrafter"/>
</dbReference>
<reference evidence="6" key="1">
    <citation type="submission" date="2016-01" db="EMBL/GenBank/DDBJ databases">
        <authorList>
            <person name="Peeters C."/>
        </authorList>
    </citation>
    <scope>NUCLEOTIDE SEQUENCE</scope>
    <source>
        <strain evidence="6">LMG 29320</strain>
    </source>
</reference>
<dbReference type="Proteomes" id="UP000054903">
    <property type="component" value="Unassembled WGS sequence"/>
</dbReference>
<feature type="domain" description="THIF-type NAD/FAD binding fold" evidence="4">
    <location>
        <begin position="126"/>
        <end position="173"/>
    </location>
</feature>
<dbReference type="Gene3D" id="3.40.50.10860">
    <property type="entry name" value="Leucine Dehydrogenase, chain A, domain 1"/>
    <property type="match status" value="1"/>
</dbReference>
<organism evidence="6 7">
    <name type="scientific">Caballeronia fortuita</name>
    <dbReference type="NCBI Taxonomy" id="1777138"/>
    <lineage>
        <taxon>Bacteria</taxon>
        <taxon>Pseudomonadati</taxon>
        <taxon>Pseudomonadota</taxon>
        <taxon>Betaproteobacteria</taxon>
        <taxon>Burkholderiales</taxon>
        <taxon>Burkholderiaceae</taxon>
        <taxon>Caballeronia</taxon>
    </lineage>
</organism>
<dbReference type="PANTHER" id="PTHR21089">
    <property type="entry name" value="SHIKIMATE DEHYDROGENASE"/>
    <property type="match status" value="1"/>
</dbReference>
<dbReference type="RefSeq" id="WP_061133659.1">
    <property type="nucleotide sequence ID" value="NZ_FCNX02000002.1"/>
</dbReference>
<evidence type="ECO:0000259" key="5">
    <source>
        <dbReference type="Pfam" id="PF08501"/>
    </source>
</evidence>
<evidence type="ECO:0000259" key="4">
    <source>
        <dbReference type="Pfam" id="PF00899"/>
    </source>
</evidence>
<dbReference type="GO" id="GO:0004764">
    <property type="term" value="F:shikimate 3-dehydrogenase (NADP+) activity"/>
    <property type="evidence" value="ECO:0007669"/>
    <property type="project" value="InterPro"/>
</dbReference>
<feature type="domain" description="Shikimate dehydrogenase substrate binding N-terminal" evidence="5">
    <location>
        <begin position="15"/>
        <end position="97"/>
    </location>
</feature>
<evidence type="ECO:0000256" key="1">
    <source>
        <dbReference type="ARBA" id="ARBA00004871"/>
    </source>
</evidence>
<dbReference type="GO" id="GO:0050661">
    <property type="term" value="F:NADP binding"/>
    <property type="evidence" value="ECO:0007669"/>
    <property type="project" value="TreeGrafter"/>
</dbReference>
<dbReference type="Pfam" id="PF00899">
    <property type="entry name" value="ThiF"/>
    <property type="match status" value="1"/>
</dbReference>
<dbReference type="EMBL" id="FCNX02000002">
    <property type="protein sequence ID" value="SAK47366.1"/>
    <property type="molecule type" value="Genomic_DNA"/>
</dbReference>
<dbReference type="InterPro" id="IPR013708">
    <property type="entry name" value="Shikimate_DH-bd_N"/>
</dbReference>
<proteinExistence type="predicted"/>
<dbReference type="Pfam" id="PF08501">
    <property type="entry name" value="Shikimate_dh_N"/>
    <property type="match status" value="1"/>
</dbReference>
<keyword evidence="3" id="KW-0028">Amino-acid biosynthesis</keyword>
<name>A0A157ZPE7_9BURK</name>
<dbReference type="OrthoDB" id="3609723at2"/>
<dbReference type="InterPro" id="IPR000594">
    <property type="entry name" value="ThiF_NAD_FAD-bd"/>
</dbReference>
<dbReference type="InterPro" id="IPR046346">
    <property type="entry name" value="Aminoacid_DH-like_N_sf"/>
</dbReference>
<dbReference type="InterPro" id="IPR022893">
    <property type="entry name" value="Shikimate_DH_fam"/>
</dbReference>
<dbReference type="SUPFAM" id="SSF53223">
    <property type="entry name" value="Aminoacid dehydrogenase-like, N-terminal domain"/>
    <property type="match status" value="1"/>
</dbReference>
<gene>
    <name evidence="6" type="ORF">AWB77_00928</name>
</gene>
<comment type="pathway">
    <text evidence="1">Metabolic intermediate biosynthesis; chorismate biosynthesis; chorismate from D-erythrose 4-phosphate and phosphoenolpyruvate: step 4/7.</text>
</comment>
<keyword evidence="7" id="KW-1185">Reference proteome</keyword>
<dbReference type="GO" id="GO:0005829">
    <property type="term" value="C:cytosol"/>
    <property type="evidence" value="ECO:0007669"/>
    <property type="project" value="TreeGrafter"/>
</dbReference>
<dbReference type="GO" id="GO:0009073">
    <property type="term" value="P:aromatic amino acid family biosynthetic process"/>
    <property type="evidence" value="ECO:0007669"/>
    <property type="project" value="UniProtKB-KW"/>
</dbReference>
<protein>
    <submittedName>
        <fullName evidence="6">Shikimate 5-dehydrogenase</fullName>
    </submittedName>
</protein>
<dbReference type="PANTHER" id="PTHR21089:SF1">
    <property type="entry name" value="BIFUNCTIONAL 3-DEHYDROQUINATE DEHYDRATASE_SHIKIMATE DEHYDROGENASE, CHLOROPLASTIC"/>
    <property type="match status" value="1"/>
</dbReference>
<evidence type="ECO:0000313" key="7">
    <source>
        <dbReference type="Proteomes" id="UP000054903"/>
    </source>
</evidence>
<dbReference type="AlphaFoldDB" id="A0A157ZPE7"/>
<dbReference type="InterPro" id="IPR036291">
    <property type="entry name" value="NAD(P)-bd_dom_sf"/>
</dbReference>
<evidence type="ECO:0000256" key="2">
    <source>
        <dbReference type="ARBA" id="ARBA00023002"/>
    </source>
</evidence>
<dbReference type="GO" id="GO:0019632">
    <property type="term" value="P:shikimate metabolic process"/>
    <property type="evidence" value="ECO:0007669"/>
    <property type="project" value="TreeGrafter"/>
</dbReference>
<comment type="caution">
    <text evidence="6">The sequence shown here is derived from an EMBL/GenBank/DDBJ whole genome shotgun (WGS) entry which is preliminary data.</text>
</comment>
<dbReference type="STRING" id="1777138.AWB77_00928"/>
<keyword evidence="3" id="KW-0057">Aromatic amino acid biosynthesis</keyword>
<sequence length="268" mass="27757">MSAASITGRTRLYGIIGDPIAQVRSPEVYTRKFAEAGIDAVLVPMHIDAGEIDAVLPTLLRLKNLDGLLVTSPFKTHALAIADEVHSRGARIGAVNALRRDDEGRWHADMFDGEGFVRGLLAKGHDLKAKRALVLGCGGAGAAIAVSLADAGVAHITLCDIDRAKAGALAAQLSASCEGCEIVAGDADAPRADIVVNASIVGMKAGDGMPAPFDAFRPEQIVGDVVLRPPGEPTALIAKAIECGCPVVTGIDMHSGQIDAILEFFHAA</sequence>